<dbReference type="SUPFAM" id="SSF57424">
    <property type="entry name" value="LDL receptor-like module"/>
    <property type="match status" value="3"/>
</dbReference>
<dbReference type="SUPFAM" id="SSF50494">
    <property type="entry name" value="Trypsin-like serine proteases"/>
    <property type="match status" value="1"/>
</dbReference>
<proteinExistence type="inferred from homology"/>
<dbReference type="PRINTS" id="PR00261">
    <property type="entry name" value="LDLRECEPTOR"/>
</dbReference>
<dbReference type="InterPro" id="IPR002172">
    <property type="entry name" value="LDrepeatLR_classA_rpt"/>
</dbReference>
<dbReference type="GeneID" id="36337978"/>
<evidence type="ECO:0008006" key="7">
    <source>
        <dbReference type="Google" id="ProtNLM"/>
    </source>
</evidence>
<dbReference type="CDD" id="cd00112">
    <property type="entry name" value="LDLa"/>
    <property type="match status" value="1"/>
</dbReference>
<comment type="similarity">
    <text evidence="1">Belongs to the FAM98 family.</text>
</comment>
<name>W6UWF8_ECHGR</name>
<dbReference type="KEGG" id="egl:EGR_02263"/>
<dbReference type="CTD" id="36337978"/>
<dbReference type="PROSITE" id="PS50068">
    <property type="entry name" value="LDLRA_2"/>
    <property type="match status" value="3"/>
</dbReference>
<feature type="region of interest" description="Disordered" evidence="4">
    <location>
        <begin position="1148"/>
        <end position="1174"/>
    </location>
</feature>
<reference evidence="5 6" key="1">
    <citation type="journal article" date="2013" name="Nat. Genet.">
        <title>The genome of the hydatid tapeworm Echinococcus granulosus.</title>
        <authorList>
            <person name="Zheng H."/>
            <person name="Zhang W."/>
            <person name="Zhang L."/>
            <person name="Zhang Z."/>
            <person name="Li J."/>
            <person name="Lu G."/>
            <person name="Zhu Y."/>
            <person name="Wang Y."/>
            <person name="Huang Y."/>
            <person name="Liu J."/>
            <person name="Kang H."/>
            <person name="Chen J."/>
            <person name="Wang L."/>
            <person name="Chen A."/>
            <person name="Yu S."/>
            <person name="Gao Z."/>
            <person name="Jin L."/>
            <person name="Gu W."/>
            <person name="Wang Z."/>
            <person name="Zhao L."/>
            <person name="Shi B."/>
            <person name="Wen H."/>
            <person name="Lin R."/>
            <person name="Jones M.K."/>
            <person name="Brejova B."/>
            <person name="Vinar T."/>
            <person name="Zhao G."/>
            <person name="McManus D.P."/>
            <person name="Chen Z."/>
            <person name="Zhou Y."/>
            <person name="Wang S."/>
        </authorList>
    </citation>
    <scope>NUCLEOTIDE SEQUENCE [LARGE SCALE GENOMIC DNA]</scope>
</reference>
<dbReference type="OrthoDB" id="6268881at2759"/>
<evidence type="ECO:0000313" key="5">
    <source>
        <dbReference type="EMBL" id="EUB62822.1"/>
    </source>
</evidence>
<dbReference type="Gene3D" id="2.40.128.620">
    <property type="match status" value="2"/>
</dbReference>
<feature type="compositionally biased region" description="Gly residues" evidence="4">
    <location>
        <begin position="366"/>
        <end position="403"/>
    </location>
</feature>
<feature type="region of interest" description="Disordered" evidence="4">
    <location>
        <begin position="1025"/>
        <end position="1051"/>
    </location>
</feature>
<feature type="region of interest" description="Disordered" evidence="4">
    <location>
        <begin position="363"/>
        <end position="411"/>
    </location>
</feature>
<dbReference type="SMART" id="SM00192">
    <property type="entry name" value="LDLa"/>
    <property type="match status" value="4"/>
</dbReference>
<gene>
    <name evidence="5" type="ORF">EGR_02263</name>
</gene>
<dbReference type="OMA" id="TWEVEAP"/>
<dbReference type="Proteomes" id="UP000019149">
    <property type="component" value="Unassembled WGS sequence"/>
</dbReference>
<dbReference type="PANTHER" id="PTHR31353:SF1">
    <property type="entry name" value="PROTEIN FAM98B"/>
    <property type="match status" value="1"/>
</dbReference>
<dbReference type="RefSeq" id="XP_024354018.1">
    <property type="nucleotide sequence ID" value="XM_024491512.1"/>
</dbReference>
<evidence type="ECO:0000256" key="3">
    <source>
        <dbReference type="PROSITE-ProRule" id="PRU00124"/>
    </source>
</evidence>
<accession>W6UWF8</accession>
<evidence type="ECO:0000256" key="4">
    <source>
        <dbReference type="SAM" id="MobiDB-lite"/>
    </source>
</evidence>
<organism evidence="5 6">
    <name type="scientific">Echinococcus granulosus</name>
    <name type="common">Hydatid tapeworm</name>
    <dbReference type="NCBI Taxonomy" id="6210"/>
    <lineage>
        <taxon>Eukaryota</taxon>
        <taxon>Metazoa</taxon>
        <taxon>Spiralia</taxon>
        <taxon>Lophotrochozoa</taxon>
        <taxon>Platyhelminthes</taxon>
        <taxon>Cestoda</taxon>
        <taxon>Eucestoda</taxon>
        <taxon>Cyclophyllidea</taxon>
        <taxon>Taeniidae</taxon>
        <taxon>Echinococcus</taxon>
        <taxon>Echinococcus granulosus group</taxon>
    </lineage>
</organism>
<dbReference type="Gene3D" id="4.10.400.10">
    <property type="entry name" value="Low-density Lipoprotein Receptor"/>
    <property type="match status" value="1"/>
</dbReference>
<dbReference type="InterPro" id="IPR036055">
    <property type="entry name" value="LDL_receptor-like_sf"/>
</dbReference>
<evidence type="ECO:0000256" key="1">
    <source>
        <dbReference type="ARBA" id="ARBA00007218"/>
    </source>
</evidence>
<dbReference type="GO" id="GO:0072669">
    <property type="term" value="C:tRNA-splicing ligase complex"/>
    <property type="evidence" value="ECO:0007669"/>
    <property type="project" value="TreeGrafter"/>
</dbReference>
<dbReference type="STRING" id="6210.W6UWF8"/>
<evidence type="ECO:0000256" key="2">
    <source>
        <dbReference type="ARBA" id="ARBA00023157"/>
    </source>
</evidence>
<keyword evidence="6" id="KW-1185">Reference proteome</keyword>
<comment type="caution">
    <text evidence="5">The sequence shown here is derived from an EMBL/GenBank/DDBJ whole genome shotgun (WGS) entry which is preliminary data.</text>
</comment>
<protein>
    <recommendedName>
        <fullName evidence="7">Protein FAM98A</fullName>
    </recommendedName>
</protein>
<keyword evidence="2" id="KW-1015">Disulfide bond</keyword>
<dbReference type="Pfam" id="PF10239">
    <property type="entry name" value="DUF2465"/>
    <property type="match status" value="1"/>
</dbReference>
<dbReference type="EMBL" id="APAU02000010">
    <property type="protein sequence ID" value="EUB62822.1"/>
    <property type="molecule type" value="Genomic_DNA"/>
</dbReference>
<dbReference type="InterPro" id="IPR009003">
    <property type="entry name" value="Peptidase_S1_PA"/>
</dbReference>
<feature type="compositionally biased region" description="Polar residues" evidence="4">
    <location>
        <begin position="1150"/>
        <end position="1159"/>
    </location>
</feature>
<comment type="caution">
    <text evidence="3">Lacks conserved residue(s) required for the propagation of feature annotation.</text>
</comment>
<dbReference type="InterPro" id="IPR018797">
    <property type="entry name" value="FAM98"/>
</dbReference>
<evidence type="ECO:0000313" key="6">
    <source>
        <dbReference type="Proteomes" id="UP000019149"/>
    </source>
</evidence>
<feature type="compositionally biased region" description="Polar residues" evidence="4">
    <location>
        <begin position="1027"/>
        <end position="1040"/>
    </location>
</feature>
<dbReference type="PANTHER" id="PTHR31353">
    <property type="entry name" value="FAM98"/>
    <property type="match status" value="1"/>
</dbReference>
<sequence>MGGSKPQDLEGLLKYQGNECADIATFSLPASAITRDLCQIYGTSCSVEAVSPDSQCNKTGDANSSYVETFCMELSDFLREYGFPYMRVIERPISERFGSLNDRVVTLRFLCAELIIARKGGQKGKQKSNRSQITADLTDYLKRACLALNLPRPPPDIDASKLLSLLHKSVTKAISSAPPNYLGKPILPPKGLSEKQWSNVCRIGQILDAEYTSRRETLIKRADCTVQSFKWSDRAKSKLEEMEAAYSPLRASMQASPWGDVVPHLLAARNIQLLRLEKTSGSTAREFTSCPLNRILMAGQVPDRGGRTWEVEAPPPEMPAFQKRRAGGGRGGALLLVIERGMMNLEETLYLGCITLRLPNHSITGRGRGGGGRGGYSSGDGSGGARGGRGGAGGGRGGAGGGVSSESFGARPPSGISFGAQDIQNLVQNNITSIFHRTRWSRPWTEQTWVMNSHPSLVYVFLPPSVVVSCYEMNQLDSLPMKTQGLRLHNIAGWRRGFASRTSQKNSEISWEIFEVLWLKAAPAVLPRHRLLSNSVIERIEYNSTHGEAESDGHRKWTLKPNIDRPVLFRVILHEVFFPGNGQDCLSDAYVILTDNSNNSAIYCGSVKNRELRILSLQLSIQIVAVSKFKGSIFANITYEFVDASEQQILPICSGITENSKMFWSCKPHFHAPNFSETICIQLTEFCDGYNQCPNGEDEETSVCNVVNITSSQVWWSKLGTRFPCQENASMCIPLAEIRDGFADCQDDDDDERQCTDPSERNVSCPNETLYCREDAKCLPLGDVCNGLQDCIGLSDESISACEWRKNHSDSFANLTFVWGGTFAPCSLDYPFFCPSDKRCLAIGAICNGLTDCSDGFDESAVVCKVASDYERESIIQTPMNHSTALMKPTNLDKITTNRTLDVLGETAVNSNKTDFGGFREVIEVERNSTEELGKSSRNERAIAVDTFIKADHSLDNHSTTVKDAEYTETISNCTENEPKSNREKPEDDFFGIDVLEATITALAKEEEMTDIKGRADVWKTTRPSEETLTNEGFRSSDYNSTEEDETSKIKENSDQAVIDASMIEESIVNTTEVPIDTGSSQPIAGDAELDLNSHSVTKEQSTLLNEAINENSTEEKEEVALVTLLESVNDLLKIEQEIHKSAIGGRVELSNTGNSDSSHTLEEDDSGKNYTDVLTEPPAKLLEEPVKIPYTTESNLAESTSVPCILLCKINGSEAGSLNKSELGFALSTHNSTESTDAADGLTLKKADMPSIIVRRREVEGEIAFPPLWIARVSSGSFFLCYGILLADDSPLRWVLIPASCGRYLQFSTMLVHFGAGIDNYEIVARVDQGEFGQDVRNRFSLLQLNSSENIKHFIPQGIALTSPNNDTKTTCKLLAPRHGYIYSFQLQNAATEDPTVCSHKYGIDITQHTMCFSQNLCLRSGLGGILTCTNSTLGFYIEGADCYQGQIGWPVLVSMVTNDVLKWIWITTSKLSGVCGFARNNGKSFPWFTYFNLTKQHGGLCLGAYTQNDTFPLITSVRCLRQCLQAMNSMGEGCVLESVWSDNSWGELCAAKNIVQRALAAVLPWRQCLVAHLVSPNKKGVRFERVRVSTFNDCAGERFYSPFMVEQGLCISAMGAELNCSTWGEAGLVQCQRATDGLWEFVGVTQACFRTPLRRWFMRAMEL</sequence>